<evidence type="ECO:0000256" key="6">
    <source>
        <dbReference type="ARBA" id="ARBA00022692"/>
    </source>
</evidence>
<keyword evidence="6 10" id="KW-0812">Transmembrane</keyword>
<dbReference type="OrthoDB" id="4896at2759"/>
<feature type="transmembrane region" description="Helical" evidence="10">
    <location>
        <begin position="128"/>
        <end position="146"/>
    </location>
</feature>
<feature type="transmembrane region" description="Helical" evidence="10">
    <location>
        <begin position="412"/>
        <end position="436"/>
    </location>
</feature>
<reference evidence="13 14" key="1">
    <citation type="journal article" date="2018" name="Mol. Biol. Evol.">
        <title>Analysis of the draft genome of the red seaweed Gracilariopsis chorda provides insights into genome size evolution in Rhodophyta.</title>
        <authorList>
            <person name="Lee J."/>
            <person name="Yang E.C."/>
            <person name="Graf L."/>
            <person name="Yang J.H."/>
            <person name="Qiu H."/>
            <person name="Zel Zion U."/>
            <person name="Chan C.X."/>
            <person name="Stephens T.G."/>
            <person name="Weber A.P.M."/>
            <person name="Boo G.H."/>
            <person name="Boo S.M."/>
            <person name="Kim K.M."/>
            <person name="Shin Y."/>
            <person name="Jung M."/>
            <person name="Lee S.J."/>
            <person name="Yim H.S."/>
            <person name="Lee J.H."/>
            <person name="Bhattacharya D."/>
            <person name="Yoon H.S."/>
        </authorList>
    </citation>
    <scope>NUCLEOTIDE SEQUENCE [LARGE SCALE GENOMIC DNA]</scope>
    <source>
        <strain evidence="13 14">SKKU-2015</strain>
        <tissue evidence="13">Whole body</tissue>
    </source>
</reference>
<feature type="region of interest" description="Disordered" evidence="9">
    <location>
        <begin position="1"/>
        <end position="27"/>
    </location>
</feature>
<feature type="compositionally biased region" description="Basic residues" evidence="9">
    <location>
        <begin position="1"/>
        <end position="10"/>
    </location>
</feature>
<feature type="transmembrane region" description="Helical" evidence="10">
    <location>
        <begin position="382"/>
        <end position="400"/>
    </location>
</feature>
<feature type="domain" description="Protein O-mannosyl-transferase C-terminal four TM" evidence="12">
    <location>
        <begin position="316"/>
        <end position="510"/>
    </location>
</feature>
<feature type="transmembrane region" description="Helical" evidence="10">
    <location>
        <begin position="185"/>
        <end position="203"/>
    </location>
</feature>
<dbReference type="EMBL" id="NBIV01000079">
    <property type="protein sequence ID" value="PXF44899.1"/>
    <property type="molecule type" value="Genomic_DNA"/>
</dbReference>
<dbReference type="Pfam" id="PF02366">
    <property type="entry name" value="PMT"/>
    <property type="match status" value="1"/>
</dbReference>
<evidence type="ECO:0000256" key="2">
    <source>
        <dbReference type="ARBA" id="ARBA00004922"/>
    </source>
</evidence>
<feature type="transmembrane region" description="Helical" evidence="10">
    <location>
        <begin position="231"/>
        <end position="251"/>
    </location>
</feature>
<feature type="transmembrane region" description="Helical" evidence="10">
    <location>
        <begin position="258"/>
        <end position="277"/>
    </location>
</feature>
<keyword evidence="4 13" id="KW-0328">Glycosyltransferase</keyword>
<evidence type="ECO:0000256" key="5">
    <source>
        <dbReference type="ARBA" id="ARBA00022679"/>
    </source>
</evidence>
<evidence type="ECO:0000256" key="1">
    <source>
        <dbReference type="ARBA" id="ARBA00004127"/>
    </source>
</evidence>
<evidence type="ECO:0000256" key="4">
    <source>
        <dbReference type="ARBA" id="ARBA00022676"/>
    </source>
</evidence>
<comment type="pathway">
    <text evidence="2">Protein modification; protein glycosylation.</text>
</comment>
<dbReference type="UniPathway" id="UPA00378"/>
<gene>
    <name evidence="13" type="ORF">BWQ96_05389</name>
</gene>
<dbReference type="Pfam" id="PF16192">
    <property type="entry name" value="PMT_4TMC"/>
    <property type="match status" value="1"/>
</dbReference>
<evidence type="ECO:0000313" key="13">
    <source>
        <dbReference type="EMBL" id="PXF44899.1"/>
    </source>
</evidence>
<evidence type="ECO:0000256" key="8">
    <source>
        <dbReference type="ARBA" id="ARBA00023136"/>
    </source>
</evidence>
<evidence type="ECO:0000256" key="7">
    <source>
        <dbReference type="ARBA" id="ARBA00022989"/>
    </source>
</evidence>
<dbReference type="InterPro" id="IPR027005">
    <property type="entry name" value="PMT-like"/>
</dbReference>
<keyword evidence="8 10" id="KW-0472">Membrane</keyword>
<comment type="subcellular location">
    <subcellularLocation>
        <location evidence="1">Endomembrane system</location>
        <topology evidence="1">Multi-pass membrane protein</topology>
    </subcellularLocation>
</comment>
<dbReference type="GO" id="GO:0016020">
    <property type="term" value="C:membrane"/>
    <property type="evidence" value="ECO:0007669"/>
    <property type="project" value="InterPro"/>
</dbReference>
<accession>A0A2V3IS09</accession>
<protein>
    <submittedName>
        <fullName evidence="13">Dolichyl-phosphate-mannose--protein mannosyltransferase 4</fullName>
    </submittedName>
</protein>
<evidence type="ECO:0000259" key="11">
    <source>
        <dbReference type="Pfam" id="PF02366"/>
    </source>
</evidence>
<dbReference type="GO" id="GO:0000030">
    <property type="term" value="F:mannosyltransferase activity"/>
    <property type="evidence" value="ECO:0007669"/>
    <property type="project" value="InterPro"/>
</dbReference>
<comment type="caution">
    <text evidence="13">The sequence shown here is derived from an EMBL/GenBank/DDBJ whole genome shotgun (WGS) entry which is preliminary data.</text>
</comment>
<evidence type="ECO:0000259" key="12">
    <source>
        <dbReference type="Pfam" id="PF16192"/>
    </source>
</evidence>
<dbReference type="Proteomes" id="UP000247409">
    <property type="component" value="Unassembled WGS sequence"/>
</dbReference>
<dbReference type="GO" id="GO:0012505">
    <property type="term" value="C:endomembrane system"/>
    <property type="evidence" value="ECO:0007669"/>
    <property type="project" value="UniProtKB-SubCell"/>
</dbReference>
<keyword evidence="7 10" id="KW-1133">Transmembrane helix</keyword>
<name>A0A2V3IS09_9FLOR</name>
<dbReference type="GO" id="GO:0006493">
    <property type="term" value="P:protein O-linked glycosylation"/>
    <property type="evidence" value="ECO:0007669"/>
    <property type="project" value="InterPro"/>
</dbReference>
<feature type="transmembrane region" description="Helical" evidence="10">
    <location>
        <begin position="442"/>
        <end position="461"/>
    </location>
</feature>
<evidence type="ECO:0000256" key="3">
    <source>
        <dbReference type="ARBA" id="ARBA00007222"/>
    </source>
</evidence>
<keyword evidence="5 13" id="KW-0808">Transferase</keyword>
<evidence type="ECO:0000256" key="10">
    <source>
        <dbReference type="SAM" id="Phobius"/>
    </source>
</evidence>
<feature type="transmembrane region" description="Helical" evidence="10">
    <location>
        <begin position="468"/>
        <end position="487"/>
    </location>
</feature>
<sequence length="511" mass="59773">MSLLRQRHSARNALSQRPQSLPVDHNKRLPRAPNVHSQYSHDNLILFILTIAAFITRFYKLGTPPSVIFDEFHFFRFLRHHLQRQFVFDIHPWLGKLTHYFFAVLFRLRPQPSFDIRITNLYPNSDYIVNRAVSAFFGVLCIPLMYRICRELHLSTPVSFLAACMPLFDNLLLMESRFILLDSQLIAYIKLTLLCALRLWRFARSEYGSPRYYKALVATAVSTALAMSVKWTAAVTPFLIAVVCALGIVFLERPLPILHSLLAALVSLVVYTIPWFIHLKLSVNSTPTAEYMSDAFRQTLHGNTSFPYRSDHNVTFFSSLYELHWRQFRANRRVRTRHPWESRWYEWPINARGMFFFIDQVPDSPQQQQLARVLYLIQNPAGALWISTAVLTSIVLLLLLQRYRTLLSPKHHVFRAATVARFMLAGYIFNLVPYMFVERCYFIYHYLPALTYGQLLLAVMVEALPRTVRFIAIALIFTTTLAAFIYWSPWVYATPMTFTSHTKLQWMPRWN</sequence>
<comment type="similarity">
    <text evidence="3">Belongs to the glycosyltransferase 39 family.</text>
</comment>
<dbReference type="AlphaFoldDB" id="A0A2V3IS09"/>
<evidence type="ECO:0000313" key="14">
    <source>
        <dbReference type="Proteomes" id="UP000247409"/>
    </source>
</evidence>
<dbReference type="PANTHER" id="PTHR10050">
    <property type="entry name" value="DOLICHYL-PHOSPHATE-MANNOSE--PROTEIN MANNOSYLTRANSFERASE"/>
    <property type="match status" value="1"/>
</dbReference>
<evidence type="ECO:0000256" key="9">
    <source>
        <dbReference type="SAM" id="MobiDB-lite"/>
    </source>
</evidence>
<keyword evidence="14" id="KW-1185">Reference proteome</keyword>
<feature type="domain" description="ArnT-like N-terminal" evidence="11">
    <location>
        <begin position="48"/>
        <end position="279"/>
    </location>
</feature>
<proteinExistence type="inferred from homology"/>
<dbReference type="InterPro" id="IPR003342">
    <property type="entry name" value="ArnT-like_N"/>
</dbReference>
<organism evidence="13 14">
    <name type="scientific">Gracilariopsis chorda</name>
    <dbReference type="NCBI Taxonomy" id="448386"/>
    <lineage>
        <taxon>Eukaryota</taxon>
        <taxon>Rhodophyta</taxon>
        <taxon>Florideophyceae</taxon>
        <taxon>Rhodymeniophycidae</taxon>
        <taxon>Gracilariales</taxon>
        <taxon>Gracilariaceae</taxon>
        <taxon>Gracilariopsis</taxon>
    </lineage>
</organism>
<dbReference type="InterPro" id="IPR032421">
    <property type="entry name" value="PMT_4TMC"/>
</dbReference>